<dbReference type="InterPro" id="IPR051047">
    <property type="entry name" value="AccD/PCCB"/>
</dbReference>
<feature type="domain" description="CoA carboxyltransferase N-terminal" evidence="1">
    <location>
        <begin position="1"/>
        <end position="256"/>
    </location>
</feature>
<dbReference type="GO" id="GO:0004658">
    <property type="term" value="F:propionyl-CoA carboxylase activity"/>
    <property type="evidence" value="ECO:0007669"/>
    <property type="project" value="TreeGrafter"/>
</dbReference>
<evidence type="ECO:0000313" key="4">
    <source>
        <dbReference type="Proteomes" id="UP000319040"/>
    </source>
</evidence>
<accession>A0A521D5K7</accession>
<dbReference type="InterPro" id="IPR000438">
    <property type="entry name" value="Acetyl_CoA_COase_Trfase_b_su"/>
</dbReference>
<proteinExistence type="predicted"/>
<dbReference type="PROSITE" id="PS50980">
    <property type="entry name" value="COA_CT_NTER"/>
    <property type="match status" value="1"/>
</dbReference>
<dbReference type="PRINTS" id="PR01070">
    <property type="entry name" value="ACCCTRFRASEB"/>
</dbReference>
<dbReference type="GO" id="GO:0009317">
    <property type="term" value="C:acetyl-CoA carboxylase complex"/>
    <property type="evidence" value="ECO:0007669"/>
    <property type="project" value="InterPro"/>
</dbReference>
<reference evidence="3 4" key="1">
    <citation type="submission" date="2017-05" db="EMBL/GenBank/DDBJ databases">
        <authorList>
            <person name="Varghese N."/>
            <person name="Submissions S."/>
        </authorList>
    </citation>
    <scope>NUCLEOTIDE SEQUENCE [LARGE SCALE GENOMIC DNA]</scope>
    <source>
        <strain evidence="3 4">DSM 27040</strain>
    </source>
</reference>
<gene>
    <name evidence="3" type="ORF">SAMN06265379_104261</name>
</gene>
<dbReference type="InterPro" id="IPR011762">
    <property type="entry name" value="COA_CT_N"/>
</dbReference>
<dbReference type="GO" id="GO:0003989">
    <property type="term" value="F:acetyl-CoA carboxylase activity"/>
    <property type="evidence" value="ECO:0007669"/>
    <property type="project" value="InterPro"/>
</dbReference>
<dbReference type="OrthoDB" id="9803706at2"/>
<dbReference type="InterPro" id="IPR034733">
    <property type="entry name" value="AcCoA_carboxyl_beta"/>
</dbReference>
<sequence length="513" mass="56675">MNDNRIPFKRFHLRNESLQEQYDEKYYTKQHAKGKLTARERIDFLMDEGSFREIDAFVKPLGRENQKEYGDGVIVGYGTINGRKVFVYAQDFNFMGGSLGSVHARKIQKVQEMSLKMGHPIVGLIDSGGARIQEGVASLAGYAGIFLQNVKSSGVIPQISVILGPAAGGAVYSPALTDFRFMTRDTSYMFVTGPEVVKEVLNEDATFEDLGGAEIHATESGVADMIFSDEEHTLMGVKKLLSYLPSNNVEHPPVNKDEDIEPGKPEKLSLLLPDDANKPYDVVEVIRLIVDKGSFLEVAENHAQNIVIGLARLNNEVIGIVANQPKVLAGCLDINASKKAARFVRFCDSFNIPLLVLEDVPGFMPGKYQEQNAIIMHGAKLLYAFAEATVPKITVILRKAFGGAYIVMNSKNMGGDFNFAWPTAQVAVMGPEGAVKILNRKELAEAEDPEELKRQLVADYKENVANPYVADEKGYIDEVIDPAETREVIINAFALLENKFEQSPTRKHGNMPL</sequence>
<evidence type="ECO:0000259" key="2">
    <source>
        <dbReference type="PROSITE" id="PS50989"/>
    </source>
</evidence>
<dbReference type="PANTHER" id="PTHR43842">
    <property type="entry name" value="PROPIONYL-COA CARBOXYLASE BETA CHAIN"/>
    <property type="match status" value="1"/>
</dbReference>
<dbReference type="Gene3D" id="3.90.226.10">
    <property type="entry name" value="2-enoyl-CoA Hydratase, Chain A, domain 1"/>
    <property type="match status" value="2"/>
</dbReference>
<protein>
    <submittedName>
        <fullName evidence="3">Propionyl-CoA carboxylase beta chain</fullName>
    </submittedName>
</protein>
<dbReference type="InterPro" id="IPR029045">
    <property type="entry name" value="ClpP/crotonase-like_dom_sf"/>
</dbReference>
<name>A0A521D5K7_SACCC</name>
<dbReference type="Proteomes" id="UP000319040">
    <property type="component" value="Unassembled WGS sequence"/>
</dbReference>
<organism evidence="3 4">
    <name type="scientific">Saccharicrinis carchari</name>
    <dbReference type="NCBI Taxonomy" id="1168039"/>
    <lineage>
        <taxon>Bacteria</taxon>
        <taxon>Pseudomonadati</taxon>
        <taxon>Bacteroidota</taxon>
        <taxon>Bacteroidia</taxon>
        <taxon>Marinilabiliales</taxon>
        <taxon>Marinilabiliaceae</taxon>
        <taxon>Saccharicrinis</taxon>
    </lineage>
</organism>
<evidence type="ECO:0000313" key="3">
    <source>
        <dbReference type="EMBL" id="SMO66935.1"/>
    </source>
</evidence>
<keyword evidence="4" id="KW-1185">Reference proteome</keyword>
<dbReference type="SUPFAM" id="SSF52096">
    <property type="entry name" value="ClpP/crotonase"/>
    <property type="match status" value="2"/>
</dbReference>
<dbReference type="GO" id="GO:0006633">
    <property type="term" value="P:fatty acid biosynthetic process"/>
    <property type="evidence" value="ECO:0007669"/>
    <property type="project" value="InterPro"/>
</dbReference>
<dbReference type="EMBL" id="FXTB01000004">
    <property type="protein sequence ID" value="SMO66935.1"/>
    <property type="molecule type" value="Genomic_DNA"/>
</dbReference>
<dbReference type="AlphaFoldDB" id="A0A521D5K7"/>
<dbReference type="RefSeq" id="WP_142533402.1">
    <property type="nucleotide sequence ID" value="NZ_FXTB01000004.1"/>
</dbReference>
<dbReference type="Pfam" id="PF01039">
    <property type="entry name" value="Carboxyl_trans"/>
    <property type="match status" value="1"/>
</dbReference>
<dbReference type="InterPro" id="IPR011763">
    <property type="entry name" value="COA_CT_C"/>
</dbReference>
<dbReference type="PROSITE" id="PS50989">
    <property type="entry name" value="COA_CT_CTER"/>
    <property type="match status" value="1"/>
</dbReference>
<feature type="domain" description="CoA carboxyltransferase C-terminal" evidence="2">
    <location>
        <begin position="255"/>
        <end position="506"/>
    </location>
</feature>
<dbReference type="FunFam" id="3.90.226.10:FF:000017">
    <property type="entry name" value="Propionyl-CoA carboxylase subunit beta 5"/>
    <property type="match status" value="1"/>
</dbReference>
<dbReference type="PANTHER" id="PTHR43842:SF2">
    <property type="entry name" value="PROPIONYL-COA CARBOXYLASE BETA CHAIN, MITOCHONDRIAL"/>
    <property type="match status" value="1"/>
</dbReference>
<evidence type="ECO:0000259" key="1">
    <source>
        <dbReference type="PROSITE" id="PS50980"/>
    </source>
</evidence>